<dbReference type="EMBL" id="JBBPBN010000030">
    <property type="protein sequence ID" value="KAK9005708.1"/>
    <property type="molecule type" value="Genomic_DNA"/>
</dbReference>
<evidence type="ECO:0000313" key="1">
    <source>
        <dbReference type="EMBL" id="KAK9005708.1"/>
    </source>
</evidence>
<name>A0ABR2QYM4_9ROSI</name>
<keyword evidence="2" id="KW-1185">Reference proteome</keyword>
<sequence>MLLALLPWKARYKERVTQPRELTQSGRLPLMRYLGIVPDNLKGQRAANKDLSDALCLAGGFFPWNRYLAYNNRDNDKNGT</sequence>
<organism evidence="1 2">
    <name type="scientific">Hibiscus sabdariffa</name>
    <name type="common">roselle</name>
    <dbReference type="NCBI Taxonomy" id="183260"/>
    <lineage>
        <taxon>Eukaryota</taxon>
        <taxon>Viridiplantae</taxon>
        <taxon>Streptophyta</taxon>
        <taxon>Embryophyta</taxon>
        <taxon>Tracheophyta</taxon>
        <taxon>Spermatophyta</taxon>
        <taxon>Magnoliopsida</taxon>
        <taxon>eudicotyledons</taxon>
        <taxon>Gunneridae</taxon>
        <taxon>Pentapetalae</taxon>
        <taxon>rosids</taxon>
        <taxon>malvids</taxon>
        <taxon>Malvales</taxon>
        <taxon>Malvaceae</taxon>
        <taxon>Malvoideae</taxon>
        <taxon>Hibiscus</taxon>
    </lineage>
</organism>
<dbReference type="Proteomes" id="UP001396334">
    <property type="component" value="Unassembled WGS sequence"/>
</dbReference>
<gene>
    <name evidence="1" type="ORF">V6N11_043131</name>
</gene>
<protein>
    <submittedName>
        <fullName evidence="1">Uncharacterized protein</fullName>
    </submittedName>
</protein>
<accession>A0ABR2QYM4</accession>
<reference evidence="1 2" key="1">
    <citation type="journal article" date="2024" name="G3 (Bethesda)">
        <title>Genome assembly of Hibiscus sabdariffa L. provides insights into metabolisms of medicinal natural products.</title>
        <authorList>
            <person name="Kim T."/>
        </authorList>
    </citation>
    <scope>NUCLEOTIDE SEQUENCE [LARGE SCALE GENOMIC DNA]</scope>
    <source>
        <strain evidence="1">TK-2024</strain>
        <tissue evidence="1">Old leaves</tissue>
    </source>
</reference>
<comment type="caution">
    <text evidence="1">The sequence shown here is derived from an EMBL/GenBank/DDBJ whole genome shotgun (WGS) entry which is preliminary data.</text>
</comment>
<proteinExistence type="predicted"/>
<evidence type="ECO:0000313" key="2">
    <source>
        <dbReference type="Proteomes" id="UP001396334"/>
    </source>
</evidence>